<organism evidence="2 3">
    <name type="scientific">Synaphobranchus kaupii</name>
    <name type="common">Kaup's arrowtooth eel</name>
    <dbReference type="NCBI Taxonomy" id="118154"/>
    <lineage>
        <taxon>Eukaryota</taxon>
        <taxon>Metazoa</taxon>
        <taxon>Chordata</taxon>
        <taxon>Craniata</taxon>
        <taxon>Vertebrata</taxon>
        <taxon>Euteleostomi</taxon>
        <taxon>Actinopterygii</taxon>
        <taxon>Neopterygii</taxon>
        <taxon>Teleostei</taxon>
        <taxon>Anguilliformes</taxon>
        <taxon>Synaphobranchidae</taxon>
        <taxon>Synaphobranchus</taxon>
    </lineage>
</organism>
<evidence type="ECO:0000313" key="2">
    <source>
        <dbReference type="EMBL" id="KAJ8352884.1"/>
    </source>
</evidence>
<name>A0A9Q1IUG8_SYNKA</name>
<evidence type="ECO:0000313" key="3">
    <source>
        <dbReference type="Proteomes" id="UP001152622"/>
    </source>
</evidence>
<evidence type="ECO:0000256" key="1">
    <source>
        <dbReference type="SAM" id="MobiDB-lite"/>
    </source>
</evidence>
<feature type="region of interest" description="Disordered" evidence="1">
    <location>
        <begin position="84"/>
        <end position="103"/>
    </location>
</feature>
<proteinExistence type="predicted"/>
<dbReference type="EMBL" id="JAINUF010000008">
    <property type="protein sequence ID" value="KAJ8352884.1"/>
    <property type="molecule type" value="Genomic_DNA"/>
</dbReference>
<reference evidence="2" key="1">
    <citation type="journal article" date="2023" name="Science">
        <title>Genome structures resolve the early diversification of teleost fishes.</title>
        <authorList>
            <person name="Parey E."/>
            <person name="Louis A."/>
            <person name="Montfort J."/>
            <person name="Bouchez O."/>
            <person name="Roques C."/>
            <person name="Iampietro C."/>
            <person name="Lluch J."/>
            <person name="Castinel A."/>
            <person name="Donnadieu C."/>
            <person name="Desvignes T."/>
            <person name="Floi Bucao C."/>
            <person name="Jouanno E."/>
            <person name="Wen M."/>
            <person name="Mejri S."/>
            <person name="Dirks R."/>
            <person name="Jansen H."/>
            <person name="Henkel C."/>
            <person name="Chen W.J."/>
            <person name="Zahm M."/>
            <person name="Cabau C."/>
            <person name="Klopp C."/>
            <person name="Thompson A.W."/>
            <person name="Robinson-Rechavi M."/>
            <person name="Braasch I."/>
            <person name="Lecointre G."/>
            <person name="Bobe J."/>
            <person name="Postlethwait J.H."/>
            <person name="Berthelot C."/>
            <person name="Roest Crollius H."/>
            <person name="Guiguen Y."/>
        </authorList>
    </citation>
    <scope>NUCLEOTIDE SEQUENCE</scope>
    <source>
        <strain evidence="2">WJC10195</strain>
    </source>
</reference>
<accession>A0A9Q1IUG8</accession>
<gene>
    <name evidence="2" type="ORF">SKAU_G00243600</name>
</gene>
<dbReference type="Proteomes" id="UP001152622">
    <property type="component" value="Chromosome 8"/>
</dbReference>
<comment type="caution">
    <text evidence="2">The sequence shown here is derived from an EMBL/GenBank/DDBJ whole genome shotgun (WGS) entry which is preliminary data.</text>
</comment>
<keyword evidence="3" id="KW-1185">Reference proteome</keyword>
<protein>
    <submittedName>
        <fullName evidence="2">Uncharacterized protein</fullName>
    </submittedName>
</protein>
<sequence length="103" mass="11632">MQLKQRSSVPFWVENRCQARQLLAQAGALEPSRAGQSRTTEKRPDKTANCELRKTRPIILISNTSTTGETDRHKSSPRLCQIPYHPQGQAERRLHLFPPCPAG</sequence>
<dbReference type="AlphaFoldDB" id="A0A9Q1IUG8"/>